<evidence type="ECO:0000256" key="6">
    <source>
        <dbReference type="SAM" id="MobiDB-lite"/>
    </source>
</evidence>
<dbReference type="EMBL" id="QZWG01000018">
    <property type="protein sequence ID" value="RZB50735.1"/>
    <property type="molecule type" value="Genomic_DNA"/>
</dbReference>
<dbReference type="GO" id="GO:0016020">
    <property type="term" value="C:membrane"/>
    <property type="evidence" value="ECO:0007669"/>
    <property type="project" value="UniProtKB-SubCell"/>
</dbReference>
<keyword evidence="9" id="KW-1185">Reference proteome</keyword>
<gene>
    <name evidence="8" type="ORF">D0Y65_047566</name>
</gene>
<proteinExistence type="predicted"/>
<feature type="compositionally biased region" description="Polar residues" evidence="6">
    <location>
        <begin position="17"/>
        <end position="27"/>
    </location>
</feature>
<comment type="caution">
    <text evidence="8">The sequence shown here is derived from an EMBL/GenBank/DDBJ whole genome shotgun (WGS) entry which is preliminary data.</text>
</comment>
<keyword evidence="3" id="KW-0812">Transmembrane</keyword>
<dbReference type="SUPFAM" id="SSF160240">
    <property type="entry name" value="Cation efflux protein cytoplasmic domain-like"/>
    <property type="match status" value="1"/>
</dbReference>
<protein>
    <submittedName>
        <fullName evidence="8">Metal tolerance protein 4 isoform C</fullName>
    </submittedName>
</protein>
<reference evidence="8 9" key="1">
    <citation type="submission" date="2018-09" db="EMBL/GenBank/DDBJ databases">
        <title>A high-quality reference genome of wild soybean provides a powerful tool to mine soybean genomes.</title>
        <authorList>
            <person name="Xie M."/>
            <person name="Chung C.Y.L."/>
            <person name="Li M.-W."/>
            <person name="Wong F.-L."/>
            <person name="Chan T.-F."/>
            <person name="Lam H.-M."/>
        </authorList>
    </citation>
    <scope>NUCLEOTIDE SEQUENCE [LARGE SCALE GENOMIC DNA]</scope>
    <source>
        <strain evidence="9">cv. W05</strain>
        <tissue evidence="8">Hypocotyl of etiolated seedlings</tissue>
    </source>
</reference>
<organism evidence="8 9">
    <name type="scientific">Glycine soja</name>
    <name type="common">Wild soybean</name>
    <dbReference type="NCBI Taxonomy" id="3848"/>
    <lineage>
        <taxon>Eukaryota</taxon>
        <taxon>Viridiplantae</taxon>
        <taxon>Streptophyta</taxon>
        <taxon>Embryophyta</taxon>
        <taxon>Tracheophyta</taxon>
        <taxon>Spermatophyta</taxon>
        <taxon>Magnoliopsida</taxon>
        <taxon>eudicotyledons</taxon>
        <taxon>Gunneridae</taxon>
        <taxon>Pentapetalae</taxon>
        <taxon>rosids</taxon>
        <taxon>fabids</taxon>
        <taxon>Fabales</taxon>
        <taxon>Fabaceae</taxon>
        <taxon>Papilionoideae</taxon>
        <taxon>50 kb inversion clade</taxon>
        <taxon>NPAAA clade</taxon>
        <taxon>indigoferoid/millettioid clade</taxon>
        <taxon>Phaseoleae</taxon>
        <taxon>Glycine</taxon>
        <taxon>Glycine subgen. Soja</taxon>
    </lineage>
</organism>
<evidence type="ECO:0000256" key="5">
    <source>
        <dbReference type="ARBA" id="ARBA00023136"/>
    </source>
</evidence>
<dbReference type="InterPro" id="IPR036837">
    <property type="entry name" value="Cation_efflux_CTD_sf"/>
</dbReference>
<feature type="domain" description="Cation efflux protein transmembrane" evidence="7">
    <location>
        <begin position="117"/>
        <end position="193"/>
    </location>
</feature>
<dbReference type="Proteomes" id="UP000289340">
    <property type="component" value="Chromosome 18"/>
</dbReference>
<dbReference type="Pfam" id="PF01545">
    <property type="entry name" value="Cation_efflux"/>
    <property type="match status" value="1"/>
</dbReference>
<accession>A0A445FPE0</accession>
<comment type="subcellular location">
    <subcellularLocation>
        <location evidence="1">Membrane</location>
        <topology evidence="1">Multi-pass membrane protein</topology>
    </subcellularLocation>
</comment>
<dbReference type="Gene3D" id="3.30.70.1350">
    <property type="entry name" value="Cation efflux protein, cytoplasmic domain"/>
    <property type="match status" value="1"/>
</dbReference>
<dbReference type="PANTHER" id="PTHR43840">
    <property type="entry name" value="MITOCHONDRIAL METAL TRANSPORTER 1-RELATED"/>
    <property type="match status" value="1"/>
</dbReference>
<dbReference type="Gene3D" id="1.20.1510.10">
    <property type="entry name" value="Cation efflux protein transmembrane domain"/>
    <property type="match status" value="2"/>
</dbReference>
<evidence type="ECO:0000256" key="1">
    <source>
        <dbReference type="ARBA" id="ARBA00004141"/>
    </source>
</evidence>
<dbReference type="AlphaFoldDB" id="A0A445FPE0"/>
<evidence type="ECO:0000259" key="7">
    <source>
        <dbReference type="Pfam" id="PF01545"/>
    </source>
</evidence>
<evidence type="ECO:0000313" key="9">
    <source>
        <dbReference type="Proteomes" id="UP000289340"/>
    </source>
</evidence>
<evidence type="ECO:0000313" key="8">
    <source>
        <dbReference type="EMBL" id="RZB50735.1"/>
    </source>
</evidence>
<keyword evidence="5" id="KW-0472">Membrane</keyword>
<dbReference type="InterPro" id="IPR050291">
    <property type="entry name" value="CDF_Transporter"/>
</dbReference>
<dbReference type="InterPro" id="IPR058533">
    <property type="entry name" value="Cation_efflux_TM"/>
</dbReference>
<name>A0A445FPE0_GLYSO</name>
<sequence>MEGNSGSDPARPLLANRDNNSAENGGQRSRLSRRISVSSLRASFTSKLPDKVRSGLDSESPFDVDLSSTTALSKGEKEYYERQFATLKSFDEVDSVESSDCIEESDEEQAQQERAMKISNYANVALLILKIYATVRSGSIAIAASTLDSLLDLMAGGILWFTHLSMKNINIYKYPIGKLRVQPVGIIIFAAIMATLEAQETRLSEPMQMYEWFSSDVCFMNEVKIQLKHLKNAYLQDHHFDVVTNMVGLVAAVLGDKYYWWIDPVGAILLAIYTITNWSHTVMENAVSLVGQSAPPEVLQKLTYLVIRHPRIKRVDTVRAYTFGVLYFVEDDGEIEGDVNHRIQAGWMKWRKASGVLCDAKVPIKLKGKFYRTAIRPAILYGTECWAVKSQHENKVGVVEMRMLRWMCGKTRQDKIRNETIRERVGVAPIVEKMVENRLRWFGHVERRPVNSVMRRVDQMERRQTIRGRGRPKKTIREVIKKDLEINGLDRSMVDIELPEDLPLKEAHAIGESLQIKLEKLPEVERAFVHLDFECDHKPEHSVLIKLPNNQP</sequence>
<dbReference type="SUPFAM" id="SSF161111">
    <property type="entry name" value="Cation efflux protein transmembrane domain-like"/>
    <property type="match status" value="1"/>
</dbReference>
<keyword evidence="4" id="KW-1133">Transmembrane helix</keyword>
<feature type="region of interest" description="Disordered" evidence="6">
    <location>
        <begin position="1"/>
        <end position="34"/>
    </location>
</feature>
<evidence type="ECO:0000256" key="2">
    <source>
        <dbReference type="ARBA" id="ARBA00022448"/>
    </source>
</evidence>
<dbReference type="PANTHER" id="PTHR43840:SF45">
    <property type="entry name" value="METAL TOLERANCE PROTEIN C3-RELATED"/>
    <property type="match status" value="1"/>
</dbReference>
<evidence type="ECO:0000256" key="4">
    <source>
        <dbReference type="ARBA" id="ARBA00022989"/>
    </source>
</evidence>
<dbReference type="GO" id="GO:0005384">
    <property type="term" value="F:manganese ion transmembrane transporter activity"/>
    <property type="evidence" value="ECO:0007669"/>
    <property type="project" value="TreeGrafter"/>
</dbReference>
<dbReference type="InterPro" id="IPR027469">
    <property type="entry name" value="Cation_efflux_TMD_sf"/>
</dbReference>
<keyword evidence="2" id="KW-0813">Transport</keyword>
<evidence type="ECO:0000256" key="3">
    <source>
        <dbReference type="ARBA" id="ARBA00022692"/>
    </source>
</evidence>